<dbReference type="SUPFAM" id="SSF53335">
    <property type="entry name" value="S-adenosyl-L-methionine-dependent methyltransferases"/>
    <property type="match status" value="1"/>
</dbReference>
<proteinExistence type="predicted"/>
<dbReference type="CDD" id="cd02440">
    <property type="entry name" value="AdoMet_MTases"/>
    <property type="match status" value="1"/>
</dbReference>
<dbReference type="InterPro" id="IPR013216">
    <property type="entry name" value="Methyltransf_11"/>
</dbReference>
<accession>A0A2N2EAY0</accession>
<protein>
    <recommendedName>
        <fullName evidence="2">Methyltransferase type 11 domain-containing protein</fullName>
    </recommendedName>
</protein>
<dbReference type="Proteomes" id="UP000233517">
    <property type="component" value="Unassembled WGS sequence"/>
</dbReference>
<organism evidence="3 4">
    <name type="scientific">Candidatus Falkowbacteria bacterium HGW-Falkowbacteria-1</name>
    <dbReference type="NCBI Taxonomy" id="2013768"/>
    <lineage>
        <taxon>Bacteria</taxon>
        <taxon>Candidatus Falkowiibacteriota</taxon>
    </lineage>
</organism>
<dbReference type="EMBL" id="PHAI01000001">
    <property type="protein sequence ID" value="PKM91836.1"/>
    <property type="molecule type" value="Genomic_DNA"/>
</dbReference>
<name>A0A2N2EAY0_9BACT</name>
<dbReference type="Gene3D" id="3.40.50.150">
    <property type="entry name" value="Vaccinia Virus protein VP39"/>
    <property type="match status" value="1"/>
</dbReference>
<evidence type="ECO:0000256" key="1">
    <source>
        <dbReference type="SAM" id="Phobius"/>
    </source>
</evidence>
<gene>
    <name evidence="3" type="ORF">CVU82_01355</name>
</gene>
<feature type="transmembrane region" description="Helical" evidence="1">
    <location>
        <begin position="145"/>
        <end position="166"/>
    </location>
</feature>
<sequence>MLSIIRDLEYKTISNLSLDGKILDLGGSKKSGYHQLIGGKHEILTVNIDSDYGCDLVFDIEKSFPLEDNSFDFILLMNVLEHIYKFENVISESSRVLKKEGKIYLAVPFMHQIHGSPNDFFRYSKATLERLLLENNFEKIEIKELGFGFLSLGFQTFFIGFIPFLFCKNVVKSLFILIDKIILKFSPRYRRWAKNNPMGYWVSATKK</sequence>
<keyword evidence="1" id="KW-1133">Transmembrane helix</keyword>
<feature type="domain" description="Methyltransferase type 11" evidence="2">
    <location>
        <begin position="57"/>
        <end position="104"/>
    </location>
</feature>
<keyword evidence="1" id="KW-0472">Membrane</keyword>
<evidence type="ECO:0000259" key="2">
    <source>
        <dbReference type="Pfam" id="PF08241"/>
    </source>
</evidence>
<dbReference type="GO" id="GO:0008757">
    <property type="term" value="F:S-adenosylmethionine-dependent methyltransferase activity"/>
    <property type="evidence" value="ECO:0007669"/>
    <property type="project" value="InterPro"/>
</dbReference>
<dbReference type="InterPro" id="IPR029063">
    <property type="entry name" value="SAM-dependent_MTases_sf"/>
</dbReference>
<comment type="caution">
    <text evidence="3">The sequence shown here is derived from an EMBL/GenBank/DDBJ whole genome shotgun (WGS) entry which is preliminary data.</text>
</comment>
<keyword evidence="1" id="KW-0812">Transmembrane</keyword>
<evidence type="ECO:0000313" key="3">
    <source>
        <dbReference type="EMBL" id="PKM91836.1"/>
    </source>
</evidence>
<evidence type="ECO:0000313" key="4">
    <source>
        <dbReference type="Proteomes" id="UP000233517"/>
    </source>
</evidence>
<reference evidence="3 4" key="1">
    <citation type="journal article" date="2017" name="ISME J.">
        <title>Potential for microbial H2 and metal transformations associated with novel bacteria and archaea in deep terrestrial subsurface sediments.</title>
        <authorList>
            <person name="Hernsdorf A.W."/>
            <person name="Amano Y."/>
            <person name="Miyakawa K."/>
            <person name="Ise K."/>
            <person name="Suzuki Y."/>
            <person name="Anantharaman K."/>
            <person name="Probst A."/>
            <person name="Burstein D."/>
            <person name="Thomas B.C."/>
            <person name="Banfield J.F."/>
        </authorList>
    </citation>
    <scope>NUCLEOTIDE SEQUENCE [LARGE SCALE GENOMIC DNA]</scope>
    <source>
        <strain evidence="3">HGW-Falkowbacteria-1</strain>
    </source>
</reference>
<dbReference type="Pfam" id="PF08241">
    <property type="entry name" value="Methyltransf_11"/>
    <property type="match status" value="1"/>
</dbReference>
<dbReference type="AlphaFoldDB" id="A0A2N2EAY0"/>